<proteinExistence type="predicted"/>
<feature type="compositionally biased region" description="Low complexity" evidence="2">
    <location>
        <begin position="927"/>
        <end position="941"/>
    </location>
</feature>
<gene>
    <name evidence="4" type="ORF">XAT740_LOCUS23647</name>
</gene>
<dbReference type="PANTHER" id="PTHR13958">
    <property type="entry name" value="CENTROSOME-ASSOCIATED PROTEIN 350"/>
    <property type="match status" value="1"/>
</dbReference>
<dbReference type="GO" id="GO:0034453">
    <property type="term" value="P:microtubule anchoring"/>
    <property type="evidence" value="ECO:0007669"/>
    <property type="project" value="InterPro"/>
</dbReference>
<name>A0A814W7X7_ADIRI</name>
<feature type="compositionally biased region" description="Polar residues" evidence="2">
    <location>
        <begin position="1261"/>
        <end position="1270"/>
    </location>
</feature>
<dbReference type="InterPro" id="IPR025486">
    <property type="entry name" value="DUF4378"/>
</dbReference>
<feature type="region of interest" description="Disordered" evidence="2">
    <location>
        <begin position="674"/>
        <end position="789"/>
    </location>
</feature>
<feature type="compositionally biased region" description="Basic and acidic residues" evidence="2">
    <location>
        <begin position="167"/>
        <end position="192"/>
    </location>
</feature>
<feature type="region of interest" description="Disordered" evidence="2">
    <location>
        <begin position="340"/>
        <end position="370"/>
    </location>
</feature>
<dbReference type="Gene3D" id="1.20.5.190">
    <property type="match status" value="1"/>
</dbReference>
<dbReference type="PANTHER" id="PTHR13958:SF3">
    <property type="entry name" value="CAP-GLY DOMAIN-CONTAINING PROTEIN-RELATED"/>
    <property type="match status" value="1"/>
</dbReference>
<sequence>MHLNASNSSSIYTSHHSTFDDDQSINRKRPLLDLQAREYIQRKISRQKLDAEQRNEHSNSNHIFESVRPHTTNSISSSLQNLHHRQHSPIASRSLSSEFDTALRYSSGSRLLHGASDVIFTNDLNNQPFNQPQTRKITKITPKENLPLSYTRPSQPRSTSAISTPAKKHEPKDRLPSRDDAKRLKNVRRLEPAHVSSGPGFKTSLINTNSWKTDPSNIKKPSTVKKPRTEITTKAEDNVPPTNEQFTNEIKQELKTLKKPKRDKSATKTTTERPLAKPHPPPKPEKTKEEKQKESEKIQKYIKEKQEEHEKKILNGKELKKAQEKERKERLIKLNEQIKKVAQQPLPAALTKKSSTSNASHSKDPTELTRERLLHLLGPKPVIELPIESHQDAPSQETVIRERSPSASSSSSKSSSTDSVVEIQPPEINDQTVLRAHSEPPIQNGNSDGMSHRNQNLLRWAYNLTRDCNDIETKFKFFRPDGTQPFDIIPPSREQLQHDTGNLRIQPPIIIKKREDEDEEKHEPTISTKILRPSGRLSHLNQNNANEYENQRLPGVGDLRDPILEQRVKRDHAATKIQSTYRGYQVRKALQWSNQKQQRLNSEFNRRPSRKPTRASSYRSDIFDTPDTNFDLRFSDDKFTIGSTILRKLQQNETNIQPAKNTSISERFQRRQPLLTHSSPPPPSSSTSQKIQRPSVLQTYSDDYENYSTTTTPTPTSPRPAPEKPRVTQQPMPVRESFTSPSSSTPSSSSFTPTHTPEPPVASTNIRRRSISPPLSPPTSPDSGRVAHQRDYPYHVPTHALPSTTHRISDERRYSPDALERQLNAELHLLDGVEASMKQIENMERLRSVALAQQEVVSLAQVLRNKPIPESSTPSQPLRKSPAQRSVSSSSSSSSSPSTISNRKHQPSSPQPKNSTSKPSHQRRAQSSTSPTSSSSESILTTREKRVRQKYHNEAELQAYEARLKDIEKKVRQLTKRAFESLNAKRTPTTTTSSQSKPKSSNDSSISEDIPGSQKSTSSTSSAVQKKTNNDTSEIRTETNVKDSISSSISFQQEQSDTVTTDVSDLERRVRNYRDQLKTKRTELDKLKQKKTKEELREQEEELKKQLQTFNHEIEILRHEPPRTAKTSQEQKQSVSVRKVPVKSSNSTDSSSSSSASTASTATKPQESSIAEDLPVTTTASQSKTDLVEKRIEPNHSVPKKERDFFDDDDEEEAVKPMETPREERDTQHDAQSISITTDLAALSQSEDDDSHKPSTDNEKSILNLNTNAAPLTKTRQPSESSSSTTTTTSETTSSKKSSKNQVQSQTSERKASSTHNDYDEDFSDVSHSPTTQTKESLAENKVIDLDSESIHEDFEEKQSTHDINRSLSSKSSGDEQSEILVLVKKSASTTPRKQEDKTLEEELPPPHSIPASTPAPTSVAPEPKLEPKLEPTNNDDTAHDISDDDDDDDEDINEQENRVDKLTDQFIRAFIDEAIDQGREIQRLKKEINKKKDVYPVEPFAAPDTQEWLIENDANEDNNQDNVEINEFTLDFSQLDEKNPNEPRIESPRKIVVEEPIQIYVPHTREEVIDLCHKAMEILYDQNTDFSDREAIQCNIPVEYLTSGQQESDNEHIRLNRRAYCRMVFDLCTELLHEMDTPNVIPAKYSDWQHSKLVSKRFFRGRKPANRREVEQFIQTKVLEILDLTPRQITYSKWRVPNDQHHNSEKFETVLDQEIRRGESQWITYDDDCIKMKFEIADLILDQLVQESISECLSVTEKRLFPSSNSTRL</sequence>
<feature type="region of interest" description="Disordered" evidence="2">
    <location>
        <begin position="46"/>
        <end position="66"/>
    </location>
</feature>
<dbReference type="GO" id="GO:0008017">
    <property type="term" value="F:microtubule binding"/>
    <property type="evidence" value="ECO:0007669"/>
    <property type="project" value="InterPro"/>
</dbReference>
<feature type="compositionally biased region" description="Polar residues" evidence="2">
    <location>
        <begin position="1051"/>
        <end position="1063"/>
    </location>
</feature>
<feature type="compositionally biased region" description="Low complexity" evidence="2">
    <location>
        <begin position="1273"/>
        <end position="1307"/>
    </location>
</feature>
<feature type="compositionally biased region" description="Polar residues" evidence="2">
    <location>
        <begin position="907"/>
        <end position="919"/>
    </location>
</feature>
<evidence type="ECO:0000313" key="5">
    <source>
        <dbReference type="Proteomes" id="UP000663828"/>
    </source>
</evidence>
<feature type="compositionally biased region" description="Basic and acidic residues" evidence="2">
    <location>
        <begin position="1214"/>
        <end position="1229"/>
    </location>
</feature>
<evidence type="ECO:0000259" key="3">
    <source>
        <dbReference type="Pfam" id="PF14309"/>
    </source>
</evidence>
<evidence type="ECO:0000313" key="4">
    <source>
        <dbReference type="EMBL" id="CAF1200462.1"/>
    </source>
</evidence>
<keyword evidence="5" id="KW-1185">Reference proteome</keyword>
<feature type="compositionally biased region" description="Basic and acidic residues" evidence="2">
    <location>
        <begin position="227"/>
        <end position="237"/>
    </location>
</feature>
<feature type="compositionally biased region" description="Polar residues" evidence="2">
    <location>
        <begin position="204"/>
        <end position="220"/>
    </location>
</feature>
<dbReference type="GO" id="GO:0005813">
    <property type="term" value="C:centrosome"/>
    <property type="evidence" value="ECO:0007669"/>
    <property type="project" value="InterPro"/>
</dbReference>
<feature type="compositionally biased region" description="Basic and acidic residues" evidence="2">
    <location>
        <begin position="1337"/>
        <end position="1365"/>
    </location>
</feature>
<dbReference type="InterPro" id="IPR028750">
    <property type="entry name" value="CEP350/CC187"/>
</dbReference>
<dbReference type="InterPro" id="IPR000048">
    <property type="entry name" value="IQ_motif_EF-hand-BS"/>
</dbReference>
<feature type="compositionally biased region" description="Low complexity" evidence="2">
    <location>
        <begin position="886"/>
        <end position="901"/>
    </location>
</feature>
<feature type="compositionally biased region" description="Basic and acidic residues" evidence="2">
    <location>
        <begin position="361"/>
        <end position="370"/>
    </location>
</feature>
<reference evidence="4" key="1">
    <citation type="submission" date="2021-02" db="EMBL/GenBank/DDBJ databases">
        <authorList>
            <person name="Nowell W R."/>
        </authorList>
    </citation>
    <scope>NUCLEOTIDE SEQUENCE</scope>
</reference>
<dbReference type="EMBL" id="CAJNOR010001795">
    <property type="protein sequence ID" value="CAF1200462.1"/>
    <property type="molecule type" value="Genomic_DNA"/>
</dbReference>
<evidence type="ECO:0000256" key="1">
    <source>
        <dbReference type="SAM" id="Coils"/>
    </source>
</evidence>
<feature type="compositionally biased region" description="Polar residues" evidence="2">
    <location>
        <begin position="1176"/>
        <end position="1185"/>
    </location>
</feature>
<feature type="compositionally biased region" description="Low complexity" evidence="2">
    <location>
        <begin position="405"/>
        <end position="419"/>
    </location>
</feature>
<organism evidence="4 5">
    <name type="scientific">Adineta ricciae</name>
    <name type="common">Rotifer</name>
    <dbReference type="NCBI Taxonomy" id="249248"/>
    <lineage>
        <taxon>Eukaryota</taxon>
        <taxon>Metazoa</taxon>
        <taxon>Spiralia</taxon>
        <taxon>Gnathifera</taxon>
        <taxon>Rotifera</taxon>
        <taxon>Eurotatoria</taxon>
        <taxon>Bdelloidea</taxon>
        <taxon>Adinetida</taxon>
        <taxon>Adinetidae</taxon>
        <taxon>Adineta</taxon>
    </lineage>
</organism>
<feature type="compositionally biased region" description="Low complexity" evidence="2">
    <location>
        <begin position="736"/>
        <end position="755"/>
    </location>
</feature>
<dbReference type="Pfam" id="PF00612">
    <property type="entry name" value="IQ"/>
    <property type="match status" value="1"/>
</dbReference>
<feature type="domain" description="DUF4378" evidence="3">
    <location>
        <begin position="1613"/>
        <end position="1748"/>
    </location>
</feature>
<feature type="compositionally biased region" description="Polar residues" evidence="2">
    <location>
        <begin position="1326"/>
        <end position="1336"/>
    </location>
</feature>
<dbReference type="Pfam" id="PF14309">
    <property type="entry name" value="DUF4378"/>
    <property type="match status" value="1"/>
</dbReference>
<accession>A0A814W7X7</accession>
<protein>
    <recommendedName>
        <fullName evidence="3">DUF4378 domain-containing protein</fullName>
    </recommendedName>
</protein>
<feature type="region of interest" description="Disordered" evidence="2">
    <location>
        <begin position="979"/>
        <end position="1063"/>
    </location>
</feature>
<feature type="compositionally biased region" description="Low complexity" evidence="2">
    <location>
        <begin position="1132"/>
        <end position="1163"/>
    </location>
</feature>
<feature type="compositionally biased region" description="Polar residues" evidence="2">
    <location>
        <begin position="122"/>
        <end position="135"/>
    </location>
</feature>
<keyword evidence="1" id="KW-0175">Coiled coil</keyword>
<feature type="compositionally biased region" description="Polar residues" evidence="2">
    <location>
        <begin position="240"/>
        <end position="249"/>
    </location>
</feature>
<feature type="compositionally biased region" description="Acidic residues" evidence="2">
    <location>
        <begin position="1443"/>
        <end position="1455"/>
    </location>
</feature>
<feature type="compositionally biased region" description="Basic and acidic residues" evidence="2">
    <location>
        <begin position="46"/>
        <end position="59"/>
    </location>
</feature>
<feature type="compositionally biased region" description="Low complexity" evidence="2">
    <location>
        <begin position="1410"/>
        <end position="1423"/>
    </location>
</feature>
<feature type="compositionally biased region" description="Polar residues" evidence="2">
    <location>
        <begin position="689"/>
        <end position="701"/>
    </location>
</feature>
<feature type="region of interest" description="Disordered" evidence="2">
    <location>
        <begin position="1"/>
        <end position="24"/>
    </location>
</feature>
<feature type="region of interest" description="Disordered" evidence="2">
    <location>
        <begin position="122"/>
        <end position="327"/>
    </location>
</feature>
<dbReference type="PROSITE" id="PS50096">
    <property type="entry name" value="IQ"/>
    <property type="match status" value="1"/>
</dbReference>
<feature type="coiled-coil region" evidence="1">
    <location>
        <begin position="950"/>
        <end position="977"/>
    </location>
</feature>
<feature type="region of interest" description="Disordered" evidence="2">
    <location>
        <begin position="384"/>
        <end position="433"/>
    </location>
</feature>
<dbReference type="SMART" id="SM00015">
    <property type="entry name" value="IQ"/>
    <property type="match status" value="1"/>
</dbReference>
<dbReference type="Proteomes" id="UP000663828">
    <property type="component" value="Unassembled WGS sequence"/>
</dbReference>
<feature type="compositionally biased region" description="Basic and acidic residues" evidence="2">
    <location>
        <begin position="1250"/>
        <end position="1260"/>
    </location>
</feature>
<feature type="compositionally biased region" description="Basic and acidic residues" evidence="2">
    <location>
        <begin position="1084"/>
        <end position="1096"/>
    </location>
</feature>
<feature type="compositionally biased region" description="Basic and acidic residues" evidence="2">
    <location>
        <begin position="263"/>
        <end position="275"/>
    </location>
</feature>
<feature type="compositionally biased region" description="Polar residues" evidence="2">
    <location>
        <begin position="593"/>
        <end position="603"/>
    </location>
</feature>
<dbReference type="CDD" id="cd23767">
    <property type="entry name" value="IQCD"/>
    <property type="match status" value="1"/>
</dbReference>
<feature type="compositionally biased region" description="Basic and acidic residues" evidence="2">
    <location>
        <begin position="1112"/>
        <end position="1123"/>
    </location>
</feature>
<feature type="region of interest" description="Disordered" evidence="2">
    <location>
        <begin position="867"/>
        <end position="950"/>
    </location>
</feature>
<feature type="region of interest" description="Disordered" evidence="2">
    <location>
        <begin position="1084"/>
        <end position="1461"/>
    </location>
</feature>
<feature type="compositionally biased region" description="Low complexity" evidence="2">
    <location>
        <begin position="987"/>
        <end position="1027"/>
    </location>
</feature>
<feature type="region of interest" description="Disordered" evidence="2">
    <location>
        <begin position="593"/>
        <end position="629"/>
    </location>
</feature>
<evidence type="ECO:0000256" key="2">
    <source>
        <dbReference type="SAM" id="MobiDB-lite"/>
    </source>
</evidence>
<feature type="compositionally biased region" description="Basic and acidic residues" evidence="2">
    <location>
        <begin position="282"/>
        <end position="327"/>
    </location>
</feature>
<feature type="compositionally biased region" description="Low complexity" evidence="2">
    <location>
        <begin position="1"/>
        <end position="16"/>
    </location>
</feature>
<comment type="caution">
    <text evidence="4">The sequence shown here is derived from an EMBL/GenBank/DDBJ whole genome shotgun (WGS) entry which is preliminary data.</text>
</comment>
<feature type="compositionally biased region" description="Basic and acidic residues" evidence="2">
    <location>
        <begin position="1186"/>
        <end position="1204"/>
    </location>
</feature>
<feature type="compositionally biased region" description="Polar residues" evidence="2">
    <location>
        <begin position="151"/>
        <end position="163"/>
    </location>
</feature>